<dbReference type="OrthoDB" id="1003442at2"/>
<dbReference type="AlphaFoldDB" id="A0A562SIP8"/>
<dbReference type="InterPro" id="IPR010093">
    <property type="entry name" value="SinI_DNA-bd"/>
</dbReference>
<dbReference type="Pfam" id="PF12728">
    <property type="entry name" value="HTH_17"/>
    <property type="match status" value="1"/>
</dbReference>
<sequence>MSSTIKVEKTCQHCGKKFITQKTTTKCCSHRCASAAYKQRARNAKVEAVIQKENEQKPFNPIVTQKEFLSVKETCQLIGASRWTIYRLIDAGSLKASKLGSRTIIPRTEINNLFK</sequence>
<proteinExistence type="predicted"/>
<dbReference type="GO" id="GO:0003677">
    <property type="term" value="F:DNA binding"/>
    <property type="evidence" value="ECO:0007669"/>
    <property type="project" value="InterPro"/>
</dbReference>
<dbReference type="EMBL" id="VLLE01000004">
    <property type="protein sequence ID" value="TWI81147.1"/>
    <property type="molecule type" value="Genomic_DNA"/>
</dbReference>
<feature type="domain" description="Helix-turn-helix" evidence="1">
    <location>
        <begin position="68"/>
        <end position="111"/>
    </location>
</feature>
<evidence type="ECO:0000259" key="1">
    <source>
        <dbReference type="Pfam" id="PF12728"/>
    </source>
</evidence>
<gene>
    <name evidence="2" type="ORF">IQ13_2162</name>
</gene>
<comment type="caution">
    <text evidence="2">The sequence shown here is derived from an EMBL/GenBank/DDBJ whole genome shotgun (WGS) entry which is preliminary data.</text>
</comment>
<dbReference type="InterPro" id="IPR041657">
    <property type="entry name" value="HTH_17"/>
</dbReference>
<dbReference type="NCBIfam" id="TIGR01764">
    <property type="entry name" value="excise"/>
    <property type="match status" value="1"/>
</dbReference>
<dbReference type="RefSeq" id="WP_144886355.1">
    <property type="nucleotide sequence ID" value="NZ_VLLE01000004.1"/>
</dbReference>
<keyword evidence="3" id="KW-1185">Reference proteome</keyword>
<protein>
    <submittedName>
        <fullName evidence="2">Excisionase family DNA binding protein</fullName>
    </submittedName>
</protein>
<evidence type="ECO:0000313" key="3">
    <source>
        <dbReference type="Proteomes" id="UP000316167"/>
    </source>
</evidence>
<reference evidence="2 3" key="1">
    <citation type="journal article" date="2015" name="Stand. Genomic Sci.">
        <title>Genomic Encyclopedia of Bacterial and Archaeal Type Strains, Phase III: the genomes of soil and plant-associated and newly described type strains.</title>
        <authorList>
            <person name="Whitman W.B."/>
            <person name="Woyke T."/>
            <person name="Klenk H.P."/>
            <person name="Zhou Y."/>
            <person name="Lilburn T.G."/>
            <person name="Beck B.J."/>
            <person name="De Vos P."/>
            <person name="Vandamme P."/>
            <person name="Eisen J.A."/>
            <person name="Garrity G."/>
            <person name="Hugenholtz P."/>
            <person name="Kyrpides N.C."/>
        </authorList>
    </citation>
    <scope>NUCLEOTIDE SEQUENCE [LARGE SCALE GENOMIC DNA]</scope>
    <source>
        <strain evidence="2 3">CGMCC 1.7271</strain>
    </source>
</reference>
<name>A0A562SIP8_9BACT</name>
<organism evidence="2 3">
    <name type="scientific">Lacibacter cauensis</name>
    <dbReference type="NCBI Taxonomy" id="510947"/>
    <lineage>
        <taxon>Bacteria</taxon>
        <taxon>Pseudomonadati</taxon>
        <taxon>Bacteroidota</taxon>
        <taxon>Chitinophagia</taxon>
        <taxon>Chitinophagales</taxon>
        <taxon>Chitinophagaceae</taxon>
        <taxon>Lacibacter</taxon>
    </lineage>
</organism>
<evidence type="ECO:0000313" key="2">
    <source>
        <dbReference type="EMBL" id="TWI81147.1"/>
    </source>
</evidence>
<dbReference type="Proteomes" id="UP000316167">
    <property type="component" value="Unassembled WGS sequence"/>
</dbReference>
<accession>A0A562SIP8</accession>